<comment type="caution">
    <text evidence="10">The sequence shown here is derived from an EMBL/GenBank/DDBJ whole genome shotgun (WGS) entry which is preliminary data.</text>
</comment>
<dbReference type="GO" id="GO:0003677">
    <property type="term" value="F:DNA binding"/>
    <property type="evidence" value="ECO:0007669"/>
    <property type="project" value="UniProtKB-KW"/>
</dbReference>
<dbReference type="EC" id="2.7.7.7" evidence="2"/>
<evidence type="ECO:0000256" key="2">
    <source>
        <dbReference type="ARBA" id="ARBA00012417"/>
    </source>
</evidence>
<dbReference type="SMART" id="SM00482">
    <property type="entry name" value="POLAc"/>
    <property type="match status" value="1"/>
</dbReference>
<evidence type="ECO:0000256" key="5">
    <source>
        <dbReference type="ARBA" id="ARBA00022705"/>
    </source>
</evidence>
<evidence type="ECO:0000256" key="7">
    <source>
        <dbReference type="ARBA" id="ARBA00023125"/>
    </source>
</evidence>
<dbReference type="PANTHER" id="PTHR10133:SF27">
    <property type="entry name" value="DNA POLYMERASE NU"/>
    <property type="match status" value="1"/>
</dbReference>
<dbReference type="InterPro" id="IPR012337">
    <property type="entry name" value="RNaseH-like_sf"/>
</dbReference>
<accession>A0A0F9QHU3</accession>
<feature type="domain" description="DNA-directed DNA polymerase family A palm" evidence="9">
    <location>
        <begin position="479"/>
        <end position="723"/>
    </location>
</feature>
<dbReference type="InterPro" id="IPR002298">
    <property type="entry name" value="DNA_polymerase_A"/>
</dbReference>
<evidence type="ECO:0000313" key="10">
    <source>
        <dbReference type="EMBL" id="KKN12716.1"/>
    </source>
</evidence>
<gene>
    <name evidence="10" type="ORF">LCGC14_1013740</name>
</gene>
<evidence type="ECO:0000256" key="1">
    <source>
        <dbReference type="ARBA" id="ARBA00007705"/>
    </source>
</evidence>
<reference evidence="10" key="1">
    <citation type="journal article" date="2015" name="Nature">
        <title>Complex archaea that bridge the gap between prokaryotes and eukaryotes.</title>
        <authorList>
            <person name="Spang A."/>
            <person name="Saw J.H."/>
            <person name="Jorgensen S.L."/>
            <person name="Zaremba-Niedzwiedzka K."/>
            <person name="Martijn J."/>
            <person name="Lind A.E."/>
            <person name="van Eijk R."/>
            <person name="Schleper C."/>
            <person name="Guy L."/>
            <person name="Ettema T.J."/>
        </authorList>
    </citation>
    <scope>NUCLEOTIDE SEQUENCE</scope>
</reference>
<dbReference type="InterPro" id="IPR043502">
    <property type="entry name" value="DNA/RNA_pol_sf"/>
</dbReference>
<dbReference type="EMBL" id="LAZR01004001">
    <property type="protein sequence ID" value="KKN12716.1"/>
    <property type="molecule type" value="Genomic_DNA"/>
</dbReference>
<keyword evidence="7" id="KW-0238">DNA-binding</keyword>
<dbReference type="SUPFAM" id="SSF56672">
    <property type="entry name" value="DNA/RNA polymerases"/>
    <property type="match status" value="1"/>
</dbReference>
<dbReference type="InterPro" id="IPR001098">
    <property type="entry name" value="DNA-dir_DNA_pol_A_palm_dom"/>
</dbReference>
<dbReference type="PROSITE" id="PS00447">
    <property type="entry name" value="DNA_POLYMERASE_A"/>
    <property type="match status" value="1"/>
</dbReference>
<dbReference type="Pfam" id="PF00476">
    <property type="entry name" value="DNA_pol_A"/>
    <property type="match status" value="1"/>
</dbReference>
<dbReference type="SUPFAM" id="SSF53098">
    <property type="entry name" value="Ribonuclease H-like"/>
    <property type="match status" value="1"/>
</dbReference>
<dbReference type="InterPro" id="IPR036397">
    <property type="entry name" value="RNaseH_sf"/>
</dbReference>
<evidence type="ECO:0000259" key="9">
    <source>
        <dbReference type="SMART" id="SM00482"/>
    </source>
</evidence>
<dbReference type="GO" id="GO:0003887">
    <property type="term" value="F:DNA-directed DNA polymerase activity"/>
    <property type="evidence" value="ECO:0007669"/>
    <property type="project" value="UniProtKB-KW"/>
</dbReference>
<evidence type="ECO:0000256" key="8">
    <source>
        <dbReference type="ARBA" id="ARBA00049244"/>
    </source>
</evidence>
<comment type="similarity">
    <text evidence="1">Belongs to the DNA polymerase type-A family.</text>
</comment>
<dbReference type="GO" id="GO:0006302">
    <property type="term" value="P:double-strand break repair"/>
    <property type="evidence" value="ECO:0007669"/>
    <property type="project" value="TreeGrafter"/>
</dbReference>
<keyword evidence="5" id="KW-0235">DNA replication</keyword>
<evidence type="ECO:0000256" key="3">
    <source>
        <dbReference type="ARBA" id="ARBA00022679"/>
    </source>
</evidence>
<dbReference type="AlphaFoldDB" id="A0A0F9QHU3"/>
<dbReference type="Gene3D" id="3.30.420.10">
    <property type="entry name" value="Ribonuclease H-like superfamily/Ribonuclease H"/>
    <property type="match status" value="1"/>
</dbReference>
<proteinExistence type="inferred from homology"/>
<protein>
    <recommendedName>
        <fullName evidence="2">DNA-directed DNA polymerase</fullName>
        <ecNumber evidence="2">2.7.7.7</ecNumber>
    </recommendedName>
</protein>
<comment type="catalytic activity">
    <reaction evidence="8">
        <text>DNA(n) + a 2'-deoxyribonucleoside 5'-triphosphate = DNA(n+1) + diphosphate</text>
        <dbReference type="Rhea" id="RHEA:22508"/>
        <dbReference type="Rhea" id="RHEA-COMP:17339"/>
        <dbReference type="Rhea" id="RHEA-COMP:17340"/>
        <dbReference type="ChEBI" id="CHEBI:33019"/>
        <dbReference type="ChEBI" id="CHEBI:61560"/>
        <dbReference type="ChEBI" id="CHEBI:173112"/>
        <dbReference type="EC" id="2.7.7.7"/>
    </reaction>
</comment>
<keyword evidence="6" id="KW-0239">DNA-directed DNA polymerase</keyword>
<name>A0A0F9QHU3_9ZZZZ</name>
<dbReference type="GO" id="GO:0006261">
    <property type="term" value="P:DNA-templated DNA replication"/>
    <property type="evidence" value="ECO:0007669"/>
    <property type="project" value="InterPro"/>
</dbReference>
<dbReference type="Gene3D" id="1.20.1060.10">
    <property type="entry name" value="Taq DNA Polymerase, Chain T, domain 4"/>
    <property type="match status" value="1"/>
</dbReference>
<dbReference type="Gene3D" id="3.30.70.370">
    <property type="match status" value="1"/>
</dbReference>
<dbReference type="InterPro" id="IPR019760">
    <property type="entry name" value="DNA-dir_DNA_pol_A_CS"/>
</dbReference>
<sequence length="762" mass="86505">MKTRIRDLQHLEQVVKLLTSKSRLPGSRYLAVDVETHDYTGNSHALDFIDASVVGVGFAIKDMAWYIDFPSLIDFTAVSGELLYYSYWKGLSPILLTGTSILISHSASFDLHFIKRELINAGYNEVYSDCTNWWDTLSMAALVDENLIGTRVKLPSVDGEEKLVGALSLKALSSIYLNRPQRMWDENFMEWPVEERVAYGCDDVLNCYDLAILFAQVLHSRGMWAYYQEYVANQTYVAEHMETLGIMVDKPALLLAQADVNAQIDVQADILKDIIPSNTRYKYGLRDPWSKAAFVKYAQANQWLLPETPTGKPKVTAKVLEQLAKEYTDEFQWNDVREIQVVPVNVQSGQQLGRYLVDQCGINLPLTSSATKEKPIYSTTKDTLAAASQQAPGLEVWEPLFRMKKLQKMKTTYLDGVLKVVWDDDTVHPQWNSAGTVTGRYSCTGSKYNKYLSHPRGPALQTIPNPERLAEEEWPYNPRAFYISRPGKVFLVADLQQAEVRFLAVLSQCPTLIESIMSGEDLHTQNAIVINGQRAWDEADAEEQKKMRSAAKVMTFGVNYGMGPKSLSELLKCSTAEAKQQLARFFYRFKGVKEWIAQTGRQVLHQGYAETYLGRRRTPIIIQDSPRVTAHPKHDPDLFRQQTLRLRQWEAAYDTAIRKAKFDPDNVTTMERKSRAKRQGTNAAIQGSVGEMMNHAVWQLVSMGFNVVLQMHDELVMEVKNTPHFIKEGKNVLELLFNREIEGVPFKVEIHVGPSWASGKEK</sequence>
<organism evidence="10">
    <name type="scientific">marine sediment metagenome</name>
    <dbReference type="NCBI Taxonomy" id="412755"/>
    <lineage>
        <taxon>unclassified sequences</taxon>
        <taxon>metagenomes</taxon>
        <taxon>ecological metagenomes</taxon>
    </lineage>
</organism>
<dbReference type="PANTHER" id="PTHR10133">
    <property type="entry name" value="DNA POLYMERASE I"/>
    <property type="match status" value="1"/>
</dbReference>
<evidence type="ECO:0000256" key="6">
    <source>
        <dbReference type="ARBA" id="ARBA00022932"/>
    </source>
</evidence>
<evidence type="ECO:0000256" key="4">
    <source>
        <dbReference type="ARBA" id="ARBA00022695"/>
    </source>
</evidence>
<keyword evidence="3" id="KW-0808">Transferase</keyword>
<dbReference type="Gene3D" id="1.10.150.20">
    <property type="entry name" value="5' to 3' exonuclease, C-terminal subdomain"/>
    <property type="match status" value="1"/>
</dbReference>
<keyword evidence="4" id="KW-0548">Nucleotidyltransferase</keyword>
<dbReference type="PRINTS" id="PR00868">
    <property type="entry name" value="DNAPOLI"/>
</dbReference>